<dbReference type="GO" id="GO:0005634">
    <property type="term" value="C:nucleus"/>
    <property type="evidence" value="ECO:0007669"/>
    <property type="project" value="InterPro"/>
</dbReference>
<dbReference type="Proteomes" id="UP001153737">
    <property type="component" value="Chromosome 1"/>
</dbReference>
<feature type="domain" description="C2H2-type" evidence="8">
    <location>
        <begin position="248"/>
        <end position="275"/>
    </location>
</feature>
<dbReference type="PANTHER" id="PTHR24388">
    <property type="entry name" value="ZINC FINGER PROTEIN"/>
    <property type="match status" value="1"/>
</dbReference>
<dbReference type="SUPFAM" id="SSF57667">
    <property type="entry name" value="beta-beta-alpha zinc fingers"/>
    <property type="match status" value="4"/>
</dbReference>
<dbReference type="InterPro" id="IPR013087">
    <property type="entry name" value="Znf_C2H2_type"/>
</dbReference>
<feature type="domain" description="C2H2-type" evidence="8">
    <location>
        <begin position="353"/>
        <end position="380"/>
    </location>
</feature>
<gene>
    <name evidence="9" type="ORF">PHAECO_LOCUS889</name>
</gene>
<dbReference type="InterPro" id="IPR036236">
    <property type="entry name" value="Znf_C2H2_sf"/>
</dbReference>
<dbReference type="InterPro" id="IPR012934">
    <property type="entry name" value="Znf_AD"/>
</dbReference>
<dbReference type="GO" id="GO:0008270">
    <property type="term" value="F:zinc ion binding"/>
    <property type="evidence" value="ECO:0007669"/>
    <property type="project" value="UniProtKB-KW"/>
</dbReference>
<reference evidence="9" key="2">
    <citation type="submission" date="2022-10" db="EMBL/GenBank/DDBJ databases">
        <authorList>
            <consortium name="ENA_rothamsted_submissions"/>
            <consortium name="culmorum"/>
            <person name="King R."/>
        </authorList>
    </citation>
    <scope>NUCLEOTIDE SEQUENCE</scope>
</reference>
<dbReference type="OrthoDB" id="6715806at2759"/>
<evidence type="ECO:0000256" key="4">
    <source>
        <dbReference type="ARBA" id="ARBA00022833"/>
    </source>
</evidence>
<keyword evidence="5" id="KW-0539">Nucleus</keyword>
<keyword evidence="3 7" id="KW-0863">Zinc-finger</keyword>
<feature type="domain" description="C2H2-type" evidence="8">
    <location>
        <begin position="275"/>
        <end position="303"/>
    </location>
</feature>
<organism evidence="9 10">
    <name type="scientific">Phaedon cochleariae</name>
    <name type="common">Mustard beetle</name>
    <dbReference type="NCBI Taxonomy" id="80249"/>
    <lineage>
        <taxon>Eukaryota</taxon>
        <taxon>Metazoa</taxon>
        <taxon>Ecdysozoa</taxon>
        <taxon>Arthropoda</taxon>
        <taxon>Hexapoda</taxon>
        <taxon>Insecta</taxon>
        <taxon>Pterygota</taxon>
        <taxon>Neoptera</taxon>
        <taxon>Endopterygota</taxon>
        <taxon>Coleoptera</taxon>
        <taxon>Polyphaga</taxon>
        <taxon>Cucujiformia</taxon>
        <taxon>Chrysomeloidea</taxon>
        <taxon>Chrysomelidae</taxon>
        <taxon>Chrysomelinae</taxon>
        <taxon>Chrysomelini</taxon>
        <taxon>Phaedon</taxon>
    </lineage>
</organism>
<dbReference type="GO" id="GO:0000978">
    <property type="term" value="F:RNA polymerase II cis-regulatory region sequence-specific DNA binding"/>
    <property type="evidence" value="ECO:0007669"/>
    <property type="project" value="TreeGrafter"/>
</dbReference>
<evidence type="ECO:0000256" key="2">
    <source>
        <dbReference type="ARBA" id="ARBA00022737"/>
    </source>
</evidence>
<dbReference type="GO" id="GO:0000981">
    <property type="term" value="F:DNA-binding transcription factor activity, RNA polymerase II-specific"/>
    <property type="evidence" value="ECO:0007669"/>
    <property type="project" value="TreeGrafter"/>
</dbReference>
<keyword evidence="10" id="KW-1185">Reference proteome</keyword>
<evidence type="ECO:0000256" key="1">
    <source>
        <dbReference type="ARBA" id="ARBA00022723"/>
    </source>
</evidence>
<dbReference type="Gene3D" id="3.30.160.60">
    <property type="entry name" value="Classic Zinc Finger"/>
    <property type="match status" value="4"/>
</dbReference>
<name>A0A9P0D8L5_PHACE</name>
<evidence type="ECO:0000256" key="6">
    <source>
        <dbReference type="ARBA" id="ARBA00037948"/>
    </source>
</evidence>
<dbReference type="Pfam" id="PF00096">
    <property type="entry name" value="zf-C2H2"/>
    <property type="match status" value="4"/>
</dbReference>
<keyword evidence="1" id="KW-0479">Metal-binding</keyword>
<accession>A0A9P0D8L5</accession>
<dbReference type="PROSITE" id="PS00028">
    <property type="entry name" value="ZINC_FINGER_C2H2_1"/>
    <property type="match status" value="7"/>
</dbReference>
<evidence type="ECO:0000313" key="9">
    <source>
        <dbReference type="EMBL" id="CAH1117281.1"/>
    </source>
</evidence>
<feature type="domain" description="C2H2-type" evidence="8">
    <location>
        <begin position="304"/>
        <end position="331"/>
    </location>
</feature>
<feature type="domain" description="C2H2-type" evidence="8">
    <location>
        <begin position="411"/>
        <end position="438"/>
    </location>
</feature>
<dbReference type="PROSITE" id="PS50157">
    <property type="entry name" value="ZINC_FINGER_C2H2_2"/>
    <property type="match status" value="6"/>
</dbReference>
<evidence type="ECO:0000259" key="8">
    <source>
        <dbReference type="PROSITE" id="PS50157"/>
    </source>
</evidence>
<comment type="similarity">
    <text evidence="6">Belongs to the snail C2H2-type zinc-finger protein family.</text>
</comment>
<proteinExistence type="inferred from homology"/>
<protein>
    <recommendedName>
        <fullName evidence="8">C2H2-type domain-containing protein</fullName>
    </recommendedName>
</protein>
<dbReference type="EMBL" id="OU896707">
    <property type="protein sequence ID" value="CAH1117281.1"/>
    <property type="molecule type" value="Genomic_DNA"/>
</dbReference>
<keyword evidence="4" id="KW-0862">Zinc</keyword>
<feature type="domain" description="C2H2-type" evidence="8">
    <location>
        <begin position="381"/>
        <end position="408"/>
    </location>
</feature>
<dbReference type="SMART" id="SM00868">
    <property type="entry name" value="zf-AD"/>
    <property type="match status" value="1"/>
</dbReference>
<evidence type="ECO:0000256" key="5">
    <source>
        <dbReference type="ARBA" id="ARBA00023242"/>
    </source>
</evidence>
<sequence>MERFSCRTCLLHTTEDSSVEISRECILGRCIKDLLIHYIPELESTLVDSNRMCRACFKTLRSFVKFVEKCLEVENRLNNPEPTRKDLGLDRLELGGNIEIVENIQIVLEDDQSYSGGENPLLYDSSENIGHDHAYIKAELLEEGEDIPQQAYEIQPEEVNEHSQLVSSLLDEGNLPDEEMYDDDMGEGSVIYAEGLDMEDSELIRAVQSNTVNVKKEDTNDSFATVEGTSEGGFIYYDAEMGTEANVYICDLCGEGFLSEDLLKQHFQFHGEVRIMCDKCPKVFKNSTALNAHYKLKHIEVERFKCNLCQQTFARADYLRNHLKRHQEENESNRVKCRVPGKFLRFKNTESPLPCRICGKYYNGIQKLKVHLQTHLVVKRYACEYCDLTYKRWPSLKRHEKTHLESEDIFHRCNVCWKRFTTKGELDAHMSQHGNPRYRCQICEEQFHRKYLFDDHYLLRHATPEDIENSKKEIIYDTLLELSGQNVSPE</sequence>
<keyword evidence="2" id="KW-0677">Repeat</keyword>
<reference evidence="9" key="1">
    <citation type="submission" date="2022-01" db="EMBL/GenBank/DDBJ databases">
        <authorList>
            <person name="King R."/>
        </authorList>
    </citation>
    <scope>NUCLEOTIDE SEQUENCE</scope>
</reference>
<dbReference type="SMART" id="SM00355">
    <property type="entry name" value="ZnF_C2H2"/>
    <property type="match status" value="7"/>
</dbReference>
<dbReference type="InterPro" id="IPR050527">
    <property type="entry name" value="Snail/Krueppel_Znf"/>
</dbReference>
<evidence type="ECO:0000313" key="10">
    <source>
        <dbReference type="Proteomes" id="UP001153737"/>
    </source>
</evidence>
<evidence type="ECO:0000256" key="7">
    <source>
        <dbReference type="PROSITE-ProRule" id="PRU00042"/>
    </source>
</evidence>
<evidence type="ECO:0000256" key="3">
    <source>
        <dbReference type="ARBA" id="ARBA00022771"/>
    </source>
</evidence>
<dbReference type="PANTHER" id="PTHR24388:SF53">
    <property type="entry name" value="CHORION TRANSCRIPTION FACTOR CF2-RELATED"/>
    <property type="match status" value="1"/>
</dbReference>
<dbReference type="AlphaFoldDB" id="A0A9P0D8L5"/>